<dbReference type="Pfam" id="PF09346">
    <property type="entry name" value="SMI1_KNR4"/>
    <property type="match status" value="1"/>
</dbReference>
<protein>
    <recommendedName>
        <fullName evidence="2">Knr4/Smi1-like domain-containing protein</fullName>
    </recommendedName>
</protein>
<dbReference type="AlphaFoldDB" id="A0A1I5Y024"/>
<dbReference type="RefSeq" id="WP_092532020.1">
    <property type="nucleotide sequence ID" value="NZ_FOWW01000006.1"/>
</dbReference>
<dbReference type="STRING" id="587909.SAMN05421810_106345"/>
<feature type="domain" description="Knr4/Smi1-like" evidence="2">
    <location>
        <begin position="272"/>
        <end position="378"/>
    </location>
</feature>
<evidence type="ECO:0000313" key="4">
    <source>
        <dbReference type="Proteomes" id="UP000198727"/>
    </source>
</evidence>
<dbReference type="InterPro" id="IPR018958">
    <property type="entry name" value="Knr4/Smi1-like_dom"/>
</dbReference>
<reference evidence="4" key="1">
    <citation type="submission" date="2016-10" db="EMBL/GenBank/DDBJ databases">
        <authorList>
            <person name="Varghese N."/>
            <person name="Submissions S."/>
        </authorList>
    </citation>
    <scope>NUCLEOTIDE SEQUENCE [LARGE SCALE GENOMIC DNA]</scope>
    <source>
        <strain evidence="4">CGMCC 4.5579</strain>
    </source>
</reference>
<dbReference type="OrthoDB" id="458118at2"/>
<keyword evidence="4" id="KW-1185">Reference proteome</keyword>
<proteinExistence type="predicted"/>
<evidence type="ECO:0000313" key="3">
    <source>
        <dbReference type="EMBL" id="SFQ37460.1"/>
    </source>
</evidence>
<accession>A0A1I5Y024</accession>
<dbReference type="SUPFAM" id="SSF160631">
    <property type="entry name" value="SMI1/KNR4-like"/>
    <property type="match status" value="1"/>
</dbReference>
<dbReference type="InterPro" id="IPR037883">
    <property type="entry name" value="Knr4/Smi1-like_sf"/>
</dbReference>
<gene>
    <name evidence="3" type="ORF">SAMN05421810_106345</name>
</gene>
<evidence type="ECO:0000259" key="2">
    <source>
        <dbReference type="SMART" id="SM00860"/>
    </source>
</evidence>
<dbReference type="Proteomes" id="UP000198727">
    <property type="component" value="Unassembled WGS sequence"/>
</dbReference>
<feature type="region of interest" description="Disordered" evidence="1">
    <location>
        <begin position="87"/>
        <end position="139"/>
    </location>
</feature>
<dbReference type="SMART" id="SM00860">
    <property type="entry name" value="SMI1_KNR4"/>
    <property type="match status" value="1"/>
</dbReference>
<organism evidence="3 4">
    <name type="scientific">Amycolatopsis arida</name>
    <dbReference type="NCBI Taxonomy" id="587909"/>
    <lineage>
        <taxon>Bacteria</taxon>
        <taxon>Bacillati</taxon>
        <taxon>Actinomycetota</taxon>
        <taxon>Actinomycetes</taxon>
        <taxon>Pseudonocardiales</taxon>
        <taxon>Pseudonocardiaceae</taxon>
        <taxon>Amycolatopsis</taxon>
    </lineage>
</organism>
<dbReference type="EMBL" id="FOWW01000006">
    <property type="protein sequence ID" value="SFQ37460.1"/>
    <property type="molecule type" value="Genomic_DNA"/>
</dbReference>
<sequence>MSGWAAGRYPDSVTQDVLTGGDARVDAAVGHAALLLAAAGFAAESDRVVERWVAATGRPAAGLTDAAARAWAVLLAARGTRPTWAEGLPLADAEPRGPHPSTRAGSREAGPWPSGFRDGSSPDADDVADTAPAAAPDDDVVGRLVAGLARQLGHDPPGTTRDPSEGLVDEVERRAEAGDADGAVAAIERWARRAAFHPDVARLAARPALAGLLRAGALGRALDISADWARDCADQVTAALRVRFPAPVPCSWTELVERILRLRGEPGPPPAPVPADRLATVERELGVRLPADYRAFLRTCDGLPADVVFPRLLGAAELVQVNASRTHSPAPGRLVVSDPAGEFAVITLAWGRDGWRAEEHDHVLGTTAHPCFRALLEEHLRLLEDSA</sequence>
<name>A0A1I5Y024_9PSEU</name>
<evidence type="ECO:0000256" key="1">
    <source>
        <dbReference type="SAM" id="MobiDB-lite"/>
    </source>
</evidence>